<dbReference type="AlphaFoldDB" id="A0A165MCM4"/>
<dbReference type="RefSeq" id="WP_369690400.1">
    <property type="nucleotide sequence ID" value="NZ_LVWG01000013.1"/>
</dbReference>
<proteinExistence type="predicted"/>
<sequence>MARKRRTISRPMGERPYKKLFLLATEGGKTEPAYFSLFNDDSMTDASVLHVRCLNGKHKSSPPHVLKRMTAFLRDEKIRPSDEAWVIIDKDQWTDQQIDQLHQWTQGNRQNFLALSNPKFEYWLLLHYEDGQALRSSRECTERLKGWIPGYDKGLRGAKINPEQIDAAIRRAKTRDNPPCKDWPKTFGQTTVYRLVENIRNSQP</sequence>
<evidence type="ECO:0000313" key="2">
    <source>
        <dbReference type="Proteomes" id="UP000076481"/>
    </source>
</evidence>
<dbReference type="Proteomes" id="UP000076481">
    <property type="component" value="Unassembled WGS sequence"/>
</dbReference>
<gene>
    <name evidence="1" type="ORF">A3K90_04530</name>
</gene>
<accession>A0A165MCM4</accession>
<dbReference type="EMBL" id="LVWG01000013">
    <property type="protein sequence ID" value="KZK75085.1"/>
    <property type="molecule type" value="Genomic_DNA"/>
</dbReference>
<evidence type="ECO:0000313" key="1">
    <source>
        <dbReference type="EMBL" id="KZK75085.1"/>
    </source>
</evidence>
<name>A0A165MCM4_PELLU</name>
<organism evidence="1 2">
    <name type="scientific">Pelodictyon luteolum</name>
    <dbReference type="NCBI Taxonomy" id="1100"/>
    <lineage>
        <taxon>Bacteria</taxon>
        <taxon>Pseudomonadati</taxon>
        <taxon>Chlorobiota</taxon>
        <taxon>Chlorobiia</taxon>
        <taxon>Chlorobiales</taxon>
        <taxon>Chlorobiaceae</taxon>
        <taxon>Chlorobium/Pelodictyon group</taxon>
        <taxon>Pelodictyon</taxon>
    </lineage>
</organism>
<dbReference type="InterPro" id="IPR025591">
    <property type="entry name" value="RloB"/>
</dbReference>
<comment type="caution">
    <text evidence="1">The sequence shown here is derived from an EMBL/GenBank/DDBJ whole genome shotgun (WGS) entry which is preliminary data.</text>
</comment>
<protein>
    <submittedName>
        <fullName evidence="1">Abortive phage resistance protein</fullName>
    </submittedName>
</protein>
<reference evidence="1 2" key="1">
    <citation type="submission" date="2016-03" db="EMBL/GenBank/DDBJ databases">
        <title>Speciation and ecological success in dimly lit waters: horizontal gene transfer in a green sulfur bacteria bloom unveiled by metagenomic assembly.</title>
        <authorList>
            <person name="Llorens-Mares T."/>
            <person name="Liu Z."/>
            <person name="Allen L.Z."/>
            <person name="Rusch D.B."/>
            <person name="Craig M.T."/>
            <person name="Dupont C.L."/>
            <person name="Bryant D.A."/>
            <person name="Casamayor E.O."/>
        </authorList>
    </citation>
    <scope>NUCLEOTIDE SEQUENCE [LARGE SCALE GENOMIC DNA]</scope>
    <source>
        <strain evidence="1">CIII</strain>
    </source>
</reference>
<dbReference type="Pfam" id="PF13707">
    <property type="entry name" value="RloB"/>
    <property type="match status" value="1"/>
</dbReference>